<reference evidence="1" key="1">
    <citation type="submission" date="2019-12" db="EMBL/GenBank/DDBJ databases">
        <authorList>
            <person name="Scholes J."/>
        </authorList>
    </citation>
    <scope>NUCLEOTIDE SEQUENCE</scope>
</reference>
<dbReference type="AlphaFoldDB" id="A0A9N7MNN6"/>
<comment type="caution">
    <text evidence="1">The sequence shown here is derived from an EMBL/GenBank/DDBJ whole genome shotgun (WGS) entry which is preliminary data.</text>
</comment>
<evidence type="ECO:0000313" key="1">
    <source>
        <dbReference type="EMBL" id="CAA0808962.1"/>
    </source>
</evidence>
<protein>
    <submittedName>
        <fullName evidence="1">Uncharacterized protein</fullName>
    </submittedName>
</protein>
<evidence type="ECO:0000313" key="2">
    <source>
        <dbReference type="Proteomes" id="UP001153555"/>
    </source>
</evidence>
<dbReference type="PANTHER" id="PTHR38146">
    <property type="entry name" value="30S RIBOSOMAL PROTEIN S12, CHLOROPLASTIC"/>
    <property type="match status" value="1"/>
</dbReference>
<keyword evidence="2" id="KW-1185">Reference proteome</keyword>
<organism evidence="1 2">
    <name type="scientific">Striga hermonthica</name>
    <name type="common">Purple witchweed</name>
    <name type="synonym">Buchnera hermonthica</name>
    <dbReference type="NCBI Taxonomy" id="68872"/>
    <lineage>
        <taxon>Eukaryota</taxon>
        <taxon>Viridiplantae</taxon>
        <taxon>Streptophyta</taxon>
        <taxon>Embryophyta</taxon>
        <taxon>Tracheophyta</taxon>
        <taxon>Spermatophyta</taxon>
        <taxon>Magnoliopsida</taxon>
        <taxon>eudicotyledons</taxon>
        <taxon>Gunneridae</taxon>
        <taxon>Pentapetalae</taxon>
        <taxon>asterids</taxon>
        <taxon>lamiids</taxon>
        <taxon>Lamiales</taxon>
        <taxon>Orobanchaceae</taxon>
        <taxon>Buchnereae</taxon>
        <taxon>Striga</taxon>
    </lineage>
</organism>
<dbReference type="Proteomes" id="UP001153555">
    <property type="component" value="Unassembled WGS sequence"/>
</dbReference>
<name>A0A9N7MNN6_STRHE</name>
<dbReference type="EMBL" id="CACSLK010003174">
    <property type="protein sequence ID" value="CAA0808962.1"/>
    <property type="molecule type" value="Genomic_DNA"/>
</dbReference>
<gene>
    <name evidence="1" type="ORF">SHERM_11175</name>
</gene>
<proteinExistence type="predicted"/>
<sequence>MALSASSSSSRHHTFDCFSKLLVGFRSPPTPQMSFKWPDGVQDVGSSKLVRWSSSSYAAMAAPGRISGATGFRRTSGVASGAVVKLLLCSNGGSRQNFRRNSQTPLPSKKRYFKLSIEMVCLTAAAGTELADAYSPDTVIASSPGKEVHDPWAFYLHAAHRVLYRRFPQLTKRSNLQIPQKTENQSSYFFGDLRPLAWSYPTPVLIAY</sequence>
<dbReference type="PANTHER" id="PTHR38146:SF8">
    <property type="entry name" value="TIFY DOMAIN-CONTAINING PROTEIN"/>
    <property type="match status" value="1"/>
</dbReference>
<accession>A0A9N7MNN6</accession>